<reference evidence="3" key="1">
    <citation type="journal article" date="2012" name="Nat. Genet.">
        <title>Lifestyle transitions in plant pathogenic Colletotrichum fungi deciphered by genome and transcriptome analyses.</title>
        <authorList>
            <person name="O'Connell R.J."/>
            <person name="Thon M.R."/>
            <person name="Hacquard S."/>
            <person name="Amyotte S.G."/>
            <person name="Kleemann J."/>
            <person name="Torres M.F."/>
            <person name="Damm U."/>
            <person name="Buiate E.A."/>
            <person name="Epstein L."/>
            <person name="Alkan N."/>
            <person name="Altmueller J."/>
            <person name="Alvarado-Balderrama L."/>
            <person name="Bauser C.A."/>
            <person name="Becker C."/>
            <person name="Birren B.W."/>
            <person name="Chen Z."/>
            <person name="Choi J."/>
            <person name="Crouch J.A."/>
            <person name="Duvick J.P."/>
            <person name="Farman M.A."/>
            <person name="Gan P."/>
            <person name="Heiman D."/>
            <person name="Henrissat B."/>
            <person name="Howard R.J."/>
            <person name="Kabbage M."/>
            <person name="Koch C."/>
            <person name="Kracher B."/>
            <person name="Kubo Y."/>
            <person name="Law A.D."/>
            <person name="Lebrun M.-H."/>
            <person name="Lee Y.-H."/>
            <person name="Miyara I."/>
            <person name="Moore N."/>
            <person name="Neumann U."/>
            <person name="Nordstroem K."/>
            <person name="Panaccione D.G."/>
            <person name="Panstruga R."/>
            <person name="Place M."/>
            <person name="Proctor R.H."/>
            <person name="Prusky D."/>
            <person name="Rech G."/>
            <person name="Reinhardt R."/>
            <person name="Rollins J.A."/>
            <person name="Rounsley S."/>
            <person name="Schardl C.L."/>
            <person name="Schwartz D.C."/>
            <person name="Shenoy N."/>
            <person name="Shirasu K."/>
            <person name="Sikhakolli U.R."/>
            <person name="Stueber K."/>
            <person name="Sukno S.A."/>
            <person name="Sweigard J.A."/>
            <person name="Takano Y."/>
            <person name="Takahara H."/>
            <person name="Trail F."/>
            <person name="van der Does H.C."/>
            <person name="Voll L.M."/>
            <person name="Will I."/>
            <person name="Young S."/>
            <person name="Zeng Q."/>
            <person name="Zhang J."/>
            <person name="Zhou S."/>
            <person name="Dickman M.B."/>
            <person name="Schulze-Lefert P."/>
            <person name="Ver Loren van Themaat E."/>
            <person name="Ma L.-J."/>
            <person name="Vaillancourt L.J."/>
        </authorList>
    </citation>
    <scope>NUCLEOTIDE SEQUENCE [LARGE SCALE GENOMIC DNA]</scope>
    <source>
        <strain evidence="3">IMI 349063</strain>
    </source>
</reference>
<proteinExistence type="predicted"/>
<gene>
    <name evidence="2" type="ORF">CH063_14843</name>
</gene>
<evidence type="ECO:0000313" key="3">
    <source>
        <dbReference type="Proteomes" id="UP000007174"/>
    </source>
</evidence>
<dbReference type="EMBL" id="CACQ02008170">
    <property type="protein sequence ID" value="CCF45922.1"/>
    <property type="molecule type" value="Genomic_DNA"/>
</dbReference>
<sequence length="176" mass="19218">MDLNGRDQSQEDIDATLGELLSNFSSAASGDDDASWYSQCTGRVKAKWEEGNSSETNDIRSHIRNQIVVDIQGKRFDSSMTAKDIGNAWGISIGLSSTVSPPGPRATCSRGSRSTAQLPYETGSTETDIMSVCVGLGSPMLMTFSLMMTILNKRWIRKRFRDLAGSCEGDGFTQMR</sequence>
<dbReference type="AlphaFoldDB" id="H1W0B0"/>
<organism evidence="2 3">
    <name type="scientific">Colletotrichum higginsianum (strain IMI 349063)</name>
    <name type="common">Crucifer anthracnose fungus</name>
    <dbReference type="NCBI Taxonomy" id="759273"/>
    <lineage>
        <taxon>Eukaryota</taxon>
        <taxon>Fungi</taxon>
        <taxon>Dikarya</taxon>
        <taxon>Ascomycota</taxon>
        <taxon>Pezizomycotina</taxon>
        <taxon>Sordariomycetes</taxon>
        <taxon>Hypocreomycetidae</taxon>
        <taxon>Glomerellales</taxon>
        <taxon>Glomerellaceae</taxon>
        <taxon>Colletotrichum</taxon>
        <taxon>Colletotrichum destructivum species complex</taxon>
    </lineage>
</organism>
<feature type="transmembrane region" description="Helical" evidence="1">
    <location>
        <begin position="129"/>
        <end position="151"/>
    </location>
</feature>
<accession>H1W0B0</accession>
<dbReference type="HOGENOM" id="CLU_1528733_0_0_1"/>
<evidence type="ECO:0000256" key="1">
    <source>
        <dbReference type="SAM" id="Phobius"/>
    </source>
</evidence>
<dbReference type="VEuPathDB" id="FungiDB:CH63R_12041"/>
<protein>
    <submittedName>
        <fullName evidence="2">Uncharacterized protein</fullName>
    </submittedName>
</protein>
<keyword evidence="1" id="KW-0812">Transmembrane</keyword>
<evidence type="ECO:0000313" key="2">
    <source>
        <dbReference type="EMBL" id="CCF45922.1"/>
    </source>
</evidence>
<keyword evidence="1" id="KW-1133">Transmembrane helix</keyword>
<name>H1W0B0_COLHI</name>
<keyword evidence="1" id="KW-0472">Membrane</keyword>
<dbReference type="Proteomes" id="UP000007174">
    <property type="component" value="Unassembled WGS sequence"/>
</dbReference>
<dbReference type="eggNOG" id="ENOG502RYAK">
    <property type="taxonomic scope" value="Eukaryota"/>
</dbReference>
<feature type="non-terminal residue" evidence="2">
    <location>
        <position position="176"/>
    </location>
</feature>